<sequence length="121" mass="14061">MLAHRHPAHIQKKVTKITNALSAVWRSTDIAGLGLKEYRKQYEEMFNSFVDLTVKTLSVHGHKDFTAWEWEITGKLLIEPGADEKLTKEDAPLKKVVGCILMWWENDKITRNHDYLQMKTP</sequence>
<organism evidence="1 2">
    <name type="scientific">Boeremia exigua</name>
    <dbReference type="NCBI Taxonomy" id="749465"/>
    <lineage>
        <taxon>Eukaryota</taxon>
        <taxon>Fungi</taxon>
        <taxon>Dikarya</taxon>
        <taxon>Ascomycota</taxon>
        <taxon>Pezizomycotina</taxon>
        <taxon>Dothideomycetes</taxon>
        <taxon>Pleosporomycetidae</taxon>
        <taxon>Pleosporales</taxon>
        <taxon>Pleosporineae</taxon>
        <taxon>Didymellaceae</taxon>
        <taxon>Boeremia</taxon>
    </lineage>
</organism>
<reference evidence="1" key="1">
    <citation type="submission" date="2022-11" db="EMBL/GenBank/DDBJ databases">
        <title>Genome Sequence of Boeremia exigua.</title>
        <authorList>
            <person name="Buettner E."/>
        </authorList>
    </citation>
    <scope>NUCLEOTIDE SEQUENCE</scope>
    <source>
        <strain evidence="1">CU02</strain>
    </source>
</reference>
<dbReference type="EMBL" id="JAPHNI010000134">
    <property type="protein sequence ID" value="KAJ8115539.1"/>
    <property type="molecule type" value="Genomic_DNA"/>
</dbReference>
<accession>A0ACC2IKC2</accession>
<name>A0ACC2IKC2_9PLEO</name>
<evidence type="ECO:0000313" key="2">
    <source>
        <dbReference type="Proteomes" id="UP001153331"/>
    </source>
</evidence>
<comment type="caution">
    <text evidence="1">The sequence shown here is derived from an EMBL/GenBank/DDBJ whole genome shotgun (WGS) entry which is preliminary data.</text>
</comment>
<protein>
    <submittedName>
        <fullName evidence="1">Uncharacterized protein</fullName>
    </submittedName>
</protein>
<dbReference type="Proteomes" id="UP001153331">
    <property type="component" value="Unassembled WGS sequence"/>
</dbReference>
<evidence type="ECO:0000313" key="1">
    <source>
        <dbReference type="EMBL" id="KAJ8115539.1"/>
    </source>
</evidence>
<keyword evidence="2" id="KW-1185">Reference proteome</keyword>
<proteinExistence type="predicted"/>
<gene>
    <name evidence="1" type="ORF">OPT61_g2827</name>
</gene>